<dbReference type="Gene3D" id="2.10.50.10">
    <property type="entry name" value="Tumor Necrosis Factor Receptor, subunit A, domain 2"/>
    <property type="match status" value="1"/>
</dbReference>
<dbReference type="Pfam" id="PF07699">
    <property type="entry name" value="Ephrin_rec_like"/>
    <property type="match status" value="1"/>
</dbReference>
<dbReference type="AlphaFoldDB" id="A0A812RUL2"/>
<gene>
    <name evidence="4" type="ORF">SNAT2548_LOCUS24948</name>
</gene>
<dbReference type="InterPro" id="IPR028994">
    <property type="entry name" value="Integrin_alpha_N"/>
</dbReference>
<accession>A0A812RUL2</accession>
<keyword evidence="5" id="KW-1185">Reference proteome</keyword>
<feature type="domain" description="Laminin EGF-like" evidence="3">
    <location>
        <begin position="607"/>
        <end position="641"/>
    </location>
</feature>
<dbReference type="OrthoDB" id="408705at2759"/>
<dbReference type="EMBL" id="CAJNDS010002375">
    <property type="protein sequence ID" value="CAE7454263.1"/>
    <property type="molecule type" value="Genomic_DNA"/>
</dbReference>
<evidence type="ECO:0000259" key="3">
    <source>
        <dbReference type="PROSITE" id="PS01248"/>
    </source>
</evidence>
<dbReference type="InterPro" id="IPR013517">
    <property type="entry name" value="FG-GAP"/>
</dbReference>
<dbReference type="Pfam" id="PF13517">
    <property type="entry name" value="FG-GAP_3"/>
    <property type="match status" value="3"/>
</dbReference>
<dbReference type="InterPro" id="IPR011641">
    <property type="entry name" value="Tyr-kin_ephrin_A/B_rcpt-like"/>
</dbReference>
<proteinExistence type="predicted"/>
<dbReference type="Proteomes" id="UP000604046">
    <property type="component" value="Unassembled WGS sequence"/>
</dbReference>
<evidence type="ECO:0000256" key="2">
    <source>
        <dbReference type="SAM" id="SignalP"/>
    </source>
</evidence>
<dbReference type="InterPro" id="IPR002049">
    <property type="entry name" value="LE_dom"/>
</dbReference>
<comment type="caution">
    <text evidence="4">The sequence shown here is derived from an EMBL/GenBank/DDBJ whole genome shotgun (WGS) entry which is preliminary data.</text>
</comment>
<evidence type="ECO:0000256" key="1">
    <source>
        <dbReference type="ARBA" id="ARBA00022729"/>
    </source>
</evidence>
<evidence type="ECO:0000313" key="5">
    <source>
        <dbReference type="Proteomes" id="UP000604046"/>
    </source>
</evidence>
<sequence>MAPYRATMLAISVLTCVRSVDGTWCSSADSSSCLGKPLFLSKLPTYLGPFGMGFAAPTALDWYGNSTQGLLVGVGDVHMHTGLRYFEREENGSFVERTGFRNPFAGIDLSSHVLVAPRAVDWNADGRMDLLLAHPSGHVRLFLQDEEGAPQETWSSFLASIRVARCFALPFPVDWDGDGQLDLLVGDCLGHILYFQGVDGSFIQRTGPENPFSAISIGSNAIVYPCAVDLDHDGDLDLVVNSVRSMQLSFFRRTADGGLLEVSGEANPFATVWGRYPSSIDLDGDGTLEIMLNSEEGVRFYQHTADDHTLVERSRYMYPFSSVQRQKVEIVGLEATSTGALHLFAISGGWLKTFEGRLDTPFQERIGELVGPSNPTRHMYLPAASAVSRVDWDQDGCLDLLVGQNRNVRLYRGIACGVSGDHLWKAFEEVADSPFAGIHAGRGDAYPVATDWNRDGHLDLILGEGSGNIHYFEGTANGSLVERTGGQNPFAMIHVKRYSSFSVTDWDGDGELDLIVGRWTGQLRFFKGTAGRIKELTGSDNPFAKISVGRRPDPFAVDLDGDGRPDLVVKNNAGRLYFYERGSCKVHYGCGREQQEVKGFCQASGQCSCKNGYGGPDCTQCEDLYFSVRGEKSLSSMCMACPGLVSNKVCRRRGRCLDDQVLRNVTAMAMEDARALYGLELGNVQPGECICSAPFSGPDCGEGSCPAGHALKLDLQSPNSTTLYPLWEACFPCGQGRFKDLPGNEPDCVKCPVGKYQDQEGSAECKLCPAGKYQTEVGSSVCVLCPPGKHSPEGAFSCSTCFGCSWWHWPLTTFGCCLMLVLISFTTHRCLHYVRKRRASQVAECLLAEVREAKSRGLTGDNVVGELAPTWAKAQGQGFTAVCQAVLDVFVVTLQSCHEDLPTVRTIKRSAEKWAWQDAARAAEDLLLAARRESEMRGIALEYILQNFESEVARKVVQREWRQVDGQVCTLDTCIMRYEGTRDVPPAEWVSAPTAAPPADPTFTQMAPVLAFGELSAGYGQLCPRDGEVHCSFVDGVHRQGSSFQANRFLSWVWGYNLSTACAALRSWHDDQRRVNPAFRPETIAIWWCFFCNNQFRFLQDQKRQTTADLSVVFGDRLKAVGRMLILMNDLLQPDYVKRIWCVFEVFVASTNDIPISVLLPEAAVGRHALVSIDQLKATCKVNAENATATFKDDEDGIKDLIRGEHGSFAYVNTVVERALLFEVVQMTR</sequence>
<dbReference type="SUPFAM" id="SSF69318">
    <property type="entry name" value="Integrin alpha N-terminal domain"/>
    <property type="match status" value="2"/>
</dbReference>
<organism evidence="4 5">
    <name type="scientific">Symbiodinium natans</name>
    <dbReference type="NCBI Taxonomy" id="878477"/>
    <lineage>
        <taxon>Eukaryota</taxon>
        <taxon>Sar</taxon>
        <taxon>Alveolata</taxon>
        <taxon>Dinophyceae</taxon>
        <taxon>Suessiales</taxon>
        <taxon>Symbiodiniaceae</taxon>
        <taxon>Symbiodinium</taxon>
    </lineage>
</organism>
<dbReference type="PROSITE" id="PS01248">
    <property type="entry name" value="EGF_LAM_1"/>
    <property type="match status" value="1"/>
</dbReference>
<keyword evidence="1 2" id="KW-0732">Signal</keyword>
<dbReference type="CDD" id="cd00185">
    <property type="entry name" value="TNFRSF"/>
    <property type="match status" value="1"/>
</dbReference>
<dbReference type="PANTHER" id="PTHR44103:SF1">
    <property type="entry name" value="PROPROTEIN CONVERTASE P"/>
    <property type="match status" value="1"/>
</dbReference>
<feature type="signal peptide" evidence="2">
    <location>
        <begin position="1"/>
        <end position="22"/>
    </location>
</feature>
<protein>
    <recommendedName>
        <fullName evidence="3">Laminin EGF-like domain-containing protein</fullName>
    </recommendedName>
</protein>
<feature type="chain" id="PRO_5032808328" description="Laminin EGF-like domain-containing protein" evidence="2">
    <location>
        <begin position="23"/>
        <end position="1229"/>
    </location>
</feature>
<dbReference type="PANTHER" id="PTHR44103">
    <property type="entry name" value="PROPROTEIN CONVERTASE P"/>
    <property type="match status" value="1"/>
</dbReference>
<dbReference type="Gene3D" id="2.130.10.130">
    <property type="entry name" value="Integrin alpha, N-terminal"/>
    <property type="match status" value="2"/>
</dbReference>
<dbReference type="SMART" id="SM01411">
    <property type="entry name" value="Ephrin_rec_like"/>
    <property type="match status" value="2"/>
</dbReference>
<reference evidence="4" key="1">
    <citation type="submission" date="2021-02" db="EMBL/GenBank/DDBJ databases">
        <authorList>
            <person name="Dougan E. K."/>
            <person name="Rhodes N."/>
            <person name="Thang M."/>
            <person name="Chan C."/>
        </authorList>
    </citation>
    <scope>NUCLEOTIDE SEQUENCE</scope>
</reference>
<dbReference type="CDD" id="cd00055">
    <property type="entry name" value="EGF_Lam"/>
    <property type="match status" value="1"/>
</dbReference>
<evidence type="ECO:0000313" key="4">
    <source>
        <dbReference type="EMBL" id="CAE7454263.1"/>
    </source>
</evidence>
<name>A0A812RUL2_9DINO</name>